<evidence type="ECO:0000256" key="2">
    <source>
        <dbReference type="ARBA" id="ARBA00022525"/>
    </source>
</evidence>
<evidence type="ECO:0000313" key="7">
    <source>
        <dbReference type="EMBL" id="OWK41085.1"/>
    </source>
</evidence>
<comment type="caution">
    <text evidence="7">The sequence shown here is derived from an EMBL/GenBank/DDBJ whole genome shotgun (WGS) entry which is preliminary data.</text>
</comment>
<feature type="domain" description="DUF11" evidence="5">
    <location>
        <begin position="2"/>
        <end position="88"/>
    </location>
</feature>
<feature type="domain" description="SD-repeat containing protein B" evidence="6">
    <location>
        <begin position="883"/>
        <end position="993"/>
    </location>
</feature>
<dbReference type="InterPro" id="IPR001434">
    <property type="entry name" value="OmcB-like_DUF11"/>
</dbReference>
<dbReference type="Pfam" id="PF13517">
    <property type="entry name" value="FG-GAP_3"/>
    <property type="match status" value="1"/>
</dbReference>
<gene>
    <name evidence="7" type="ORF">FRUB_04977</name>
</gene>
<comment type="subcellular location">
    <subcellularLocation>
        <location evidence="1">Secreted</location>
    </subcellularLocation>
</comment>
<organism evidence="7 8">
    <name type="scientific">Fimbriiglobus ruber</name>
    <dbReference type="NCBI Taxonomy" id="1908690"/>
    <lineage>
        <taxon>Bacteria</taxon>
        <taxon>Pseudomonadati</taxon>
        <taxon>Planctomycetota</taxon>
        <taxon>Planctomycetia</taxon>
        <taxon>Gemmatales</taxon>
        <taxon>Gemmataceae</taxon>
        <taxon>Fimbriiglobus</taxon>
    </lineage>
</organism>
<feature type="domain" description="DUF11" evidence="5">
    <location>
        <begin position="311"/>
        <end position="434"/>
    </location>
</feature>
<keyword evidence="8" id="KW-1185">Reference proteome</keyword>
<dbReference type="Pfam" id="PF01345">
    <property type="entry name" value="DUF11"/>
    <property type="match status" value="2"/>
</dbReference>
<dbReference type="InterPro" id="IPR013517">
    <property type="entry name" value="FG-GAP"/>
</dbReference>
<evidence type="ECO:0000313" key="8">
    <source>
        <dbReference type="Proteomes" id="UP000214646"/>
    </source>
</evidence>
<feature type="domain" description="SD-repeat containing protein B" evidence="6">
    <location>
        <begin position="1002"/>
        <end position="1095"/>
    </location>
</feature>
<proteinExistence type="predicted"/>
<dbReference type="InterPro" id="IPR051417">
    <property type="entry name" value="SDr/BOS_complex"/>
</dbReference>
<dbReference type="NCBIfam" id="TIGR01451">
    <property type="entry name" value="B_ant_repeat"/>
    <property type="match status" value="2"/>
</dbReference>
<feature type="domain" description="SD-repeat containing protein B" evidence="6">
    <location>
        <begin position="440"/>
        <end position="518"/>
    </location>
</feature>
<feature type="domain" description="SD-repeat containing protein B" evidence="6">
    <location>
        <begin position="581"/>
        <end position="659"/>
    </location>
</feature>
<dbReference type="InterPro" id="IPR028994">
    <property type="entry name" value="Integrin_alpha_N"/>
</dbReference>
<protein>
    <submittedName>
        <fullName evidence="7">Uncharacterized protein</fullName>
    </submittedName>
</protein>
<dbReference type="Proteomes" id="UP000214646">
    <property type="component" value="Unassembled WGS sequence"/>
</dbReference>
<feature type="compositionally biased region" description="Polar residues" evidence="4">
    <location>
        <begin position="818"/>
        <end position="837"/>
    </location>
</feature>
<reference evidence="8" key="1">
    <citation type="submission" date="2017-06" db="EMBL/GenBank/DDBJ databases">
        <title>Genome analysis of Fimbriiglobus ruber SP5, the first member of the order Planctomycetales with confirmed chitinolytic capability.</title>
        <authorList>
            <person name="Ravin N.V."/>
            <person name="Rakitin A.L."/>
            <person name="Ivanova A.A."/>
            <person name="Beletsky A.V."/>
            <person name="Kulichevskaya I.S."/>
            <person name="Mardanov A.V."/>
            <person name="Dedysh S.N."/>
        </authorList>
    </citation>
    <scope>NUCLEOTIDE SEQUENCE [LARGE SCALE GENOMIC DNA]</scope>
    <source>
        <strain evidence="8">SP5</strain>
    </source>
</reference>
<dbReference type="Gene3D" id="2.60.40.10">
    <property type="entry name" value="Immunoglobulins"/>
    <property type="match status" value="5"/>
</dbReference>
<feature type="region of interest" description="Disordered" evidence="4">
    <location>
        <begin position="818"/>
        <end position="843"/>
    </location>
</feature>
<dbReference type="SUPFAM" id="SSF69318">
    <property type="entry name" value="Integrin alpha N-terminal domain"/>
    <property type="match status" value="1"/>
</dbReference>
<dbReference type="Pfam" id="PF17210">
    <property type="entry name" value="SdrD_B"/>
    <property type="match status" value="5"/>
</dbReference>
<feature type="region of interest" description="Disordered" evidence="4">
    <location>
        <begin position="1138"/>
        <end position="1160"/>
    </location>
</feature>
<feature type="domain" description="SD-repeat containing protein B" evidence="6">
    <location>
        <begin position="722"/>
        <end position="795"/>
    </location>
</feature>
<evidence type="ECO:0000259" key="6">
    <source>
        <dbReference type="Pfam" id="PF17210"/>
    </source>
</evidence>
<dbReference type="Pfam" id="PF01839">
    <property type="entry name" value="FG-GAP"/>
    <property type="match status" value="1"/>
</dbReference>
<dbReference type="PANTHER" id="PTHR23303">
    <property type="entry name" value="CARBOXYPEPTIDASE REGULATORY REGION-CONTAINING"/>
    <property type="match status" value="1"/>
</dbReference>
<dbReference type="RefSeq" id="WP_161967566.1">
    <property type="nucleotide sequence ID" value="NZ_NIDE01000007.1"/>
</dbReference>
<name>A0A225DXL2_9BACT</name>
<dbReference type="GO" id="GO:0005576">
    <property type="term" value="C:extracellular region"/>
    <property type="evidence" value="ECO:0007669"/>
    <property type="project" value="UniProtKB-SubCell"/>
</dbReference>
<accession>A0A225DXL2</accession>
<dbReference type="PANTHER" id="PTHR23303:SF15">
    <property type="entry name" value="COLOSSIN-A"/>
    <property type="match status" value="1"/>
</dbReference>
<dbReference type="InterPro" id="IPR047589">
    <property type="entry name" value="DUF11_rpt"/>
</dbReference>
<keyword evidence="2" id="KW-0964">Secreted</keyword>
<keyword evidence="3" id="KW-0732">Signal</keyword>
<dbReference type="InterPro" id="IPR033764">
    <property type="entry name" value="Sdr_B"/>
</dbReference>
<evidence type="ECO:0000256" key="4">
    <source>
        <dbReference type="SAM" id="MobiDB-lite"/>
    </source>
</evidence>
<evidence type="ECO:0000256" key="3">
    <source>
        <dbReference type="ARBA" id="ARBA00022729"/>
    </source>
</evidence>
<evidence type="ECO:0000259" key="5">
    <source>
        <dbReference type="Pfam" id="PF01345"/>
    </source>
</evidence>
<dbReference type="InterPro" id="IPR013783">
    <property type="entry name" value="Ig-like_fold"/>
</dbReference>
<dbReference type="Gene3D" id="2.130.10.130">
    <property type="entry name" value="Integrin alpha, N-terminal"/>
    <property type="match status" value="2"/>
</dbReference>
<dbReference type="EMBL" id="NIDE01000007">
    <property type="protein sequence ID" value="OWK41085.1"/>
    <property type="molecule type" value="Genomic_DNA"/>
</dbReference>
<evidence type="ECO:0000256" key="1">
    <source>
        <dbReference type="ARBA" id="ARBA00004613"/>
    </source>
</evidence>
<sequence length="1491" mass="148910">MSITKTADAPSVDAGGQAGYTVTISNAAGTSTATGLSLTDPLPTGVPWTIASQTVPGAFSIVNGQLVLNTASATVDDFTDPATSTGLINLAAPVGATNSRGPETIAPGVTRTITVTQTAIDAGAPSAGATQWQVGAGSLSVATAPLTTANVDAAYTYATDQDFSAGGATLALVFKSADLGDIPFSVTITDANGNTATQTGAVTSGPGTYTLNMNGFTGVDLSRVRGIDVTVNAATGSTAAQTSADFILSGISVVAAPSLAPGASESVHIVGPTTPSANPLTVPLTNTATVTVPNVPPVPPATATENVLSPDVTVAKTADAPSVVVGAAAGFTVTLSNIGPGDANGLTFSDPLPALGNGNAWTIDPASANASAFVISGGQLVLNSSVTTLAPGATLSVRITGTTSAADLTLVNTATVSATNEAPPLQNQQATATVNVTLLSLGDTVWVDANNDGKLDDGETGLDGVQVQLLDSGGNVLATTTTAGGGQYEFTNLAPGTYSVRITPPAGYVSSTGTNGSPTGPFEPGSTDYTDAGNNTDHGTADAAGGTITSQPVTLTPGATNPDNNGTANQNVDFGVFQPLSLGDTVWVDANNDGKLDDGETGLDGVQVQLLDSGGNVVATTTTAGGGKYLFTDLTPGTYSVRITPPVGYVSSTGTNGSPTGPFEPGSTDYTDAGNNTDHGTADATGGTITSQPVTLTAPGTNPDTGGAANLNVDFGVFQPLSLGDTVWVDTNNDGTLDDGETGRDGVPVQLLDSGGNVVAATTTAGGGKYLFTDLIPGTYSVRITPPAGYSSSTGTGSTISLTGPFEPGSTNYLDSGNNADHGTNDANGTTITSQPVTLGPPGSNPDSGGLANLNVDLGIYNTQGNGGNTSPPITPPSTAAVSGYVYRDNNLNGTKDSGEPGIGGTTVTLTGATTGGQAVSLTTTTDSTGFYQFTTLPAGNYTIVESPPLGFYEHVLDTPGTVGNTNPPEPLTNRTLTVSLAAGDNAPDYDFGEVQPAQLYGFVYLDSNQSTTRDTGELGFPNIQVQISGTAYAGTILARPLTAADVPGGLIATTDANGRYTFPALPPGSYTVSIVNPPAGFTLTGLQDGDPVLTSVDTSTGAFNGINLAPNALGGPFNFGYFAPNALTDPTKRQFLDSTNMSTGTSGSAATGSSTGDTSTMRANVPLDPSFSVSTADPSTPAFVVTAPGPGEAPTVRVFDYATGGEVFRFNAFESTFTGGVRVAVADVNGDGTPDIITVAGPGGGPRVEVFNGKTGAVMMDFMAFDSSFRGGLFVAAADVNGDGHADIIVSADTTGGPRVQVYSGADGSLLEDFFAFDPSQRGGVRVAAADFTGSGHADIVLATGPGVPAEVKVVDGMDPNTVLADYNPFEVGYTGGVNVATGDFNGDGTPDIIIGADTGSSRVEVFSGLTTTTLANFFAYEPGFTGGVRVAAQVVDKTEQGPAGPKADLIVAPGPGGASRVQILSATTLNPVDNFFAYEPDFTGGTYVG</sequence>
<dbReference type="SUPFAM" id="SSF117074">
    <property type="entry name" value="Hypothetical protein PA1324"/>
    <property type="match status" value="5"/>
</dbReference>
<dbReference type="OrthoDB" id="249118at2"/>